<dbReference type="SUPFAM" id="SSF48576">
    <property type="entry name" value="Terpenoid synthases"/>
    <property type="match status" value="1"/>
</dbReference>
<dbReference type="InterPro" id="IPR019845">
    <property type="entry name" value="Squalene/phytoene_synthase_CS"/>
</dbReference>
<dbReference type="AlphaFoldDB" id="A0AAW3TK91"/>
<dbReference type="InterPro" id="IPR008949">
    <property type="entry name" value="Isoprenoid_synthase_dom_sf"/>
</dbReference>
<dbReference type="PROSITE" id="PS01045">
    <property type="entry name" value="SQUALEN_PHYTOEN_SYN_2"/>
    <property type="match status" value="1"/>
</dbReference>
<dbReference type="PANTHER" id="PTHR31480">
    <property type="entry name" value="BIFUNCTIONAL LYCOPENE CYCLASE/PHYTOENE SYNTHASE"/>
    <property type="match status" value="1"/>
</dbReference>
<reference evidence="2 3" key="1">
    <citation type="submission" date="2020-08" db="EMBL/GenBank/DDBJ databases">
        <title>Genomic Encyclopedia of Type Strains, Phase IV (KMG-IV): sequencing the most valuable type-strain genomes for metagenomic binning, comparative biology and taxonomic classification.</title>
        <authorList>
            <person name="Goeker M."/>
        </authorList>
    </citation>
    <scope>NUCLEOTIDE SEQUENCE [LARGE SCALE GENOMIC DNA]</scope>
    <source>
        <strain evidence="2 3">DSM 15581</strain>
    </source>
</reference>
<dbReference type="InterPro" id="IPR033904">
    <property type="entry name" value="Trans_IPPS_HH"/>
</dbReference>
<dbReference type="GO" id="GO:0016117">
    <property type="term" value="P:carotenoid biosynthetic process"/>
    <property type="evidence" value="ECO:0007669"/>
    <property type="project" value="UniProtKB-ARBA"/>
</dbReference>
<dbReference type="Proteomes" id="UP000528945">
    <property type="component" value="Unassembled WGS sequence"/>
</dbReference>
<dbReference type="InterPro" id="IPR002060">
    <property type="entry name" value="Squ/phyt_synthse"/>
</dbReference>
<dbReference type="EMBL" id="JACIDB010000001">
    <property type="protein sequence ID" value="MBB3874048.1"/>
    <property type="molecule type" value="Genomic_DNA"/>
</dbReference>
<evidence type="ECO:0000256" key="1">
    <source>
        <dbReference type="ARBA" id="ARBA00022679"/>
    </source>
</evidence>
<dbReference type="CDD" id="cd00683">
    <property type="entry name" value="Trans_IPPS_HH"/>
    <property type="match status" value="1"/>
</dbReference>
<dbReference type="Gene3D" id="1.10.600.10">
    <property type="entry name" value="Farnesyl Diphosphate Synthase"/>
    <property type="match status" value="1"/>
</dbReference>
<proteinExistence type="predicted"/>
<name>A0AAW3TK91_9SPHN</name>
<protein>
    <submittedName>
        <fullName evidence="2">Phytoene synthase</fullName>
        <ecNumber evidence="2">2.5.1.32</ecNumber>
    </submittedName>
</protein>
<dbReference type="PROSITE" id="PS01044">
    <property type="entry name" value="SQUALEN_PHYTOEN_SYN_1"/>
    <property type="match status" value="1"/>
</dbReference>
<comment type="caution">
    <text evidence="2">The sequence shown here is derived from an EMBL/GenBank/DDBJ whole genome shotgun (WGS) entry which is preliminary data.</text>
</comment>
<organism evidence="2 3">
    <name type="scientific">Sphingomonas aquatilis</name>
    <dbReference type="NCBI Taxonomy" id="93063"/>
    <lineage>
        <taxon>Bacteria</taxon>
        <taxon>Pseudomonadati</taxon>
        <taxon>Pseudomonadota</taxon>
        <taxon>Alphaproteobacteria</taxon>
        <taxon>Sphingomonadales</taxon>
        <taxon>Sphingomonadaceae</taxon>
        <taxon>Sphingomonas</taxon>
    </lineage>
</organism>
<accession>A0AAW3TK91</accession>
<dbReference type="EC" id="2.5.1.32" evidence="2"/>
<evidence type="ECO:0000313" key="2">
    <source>
        <dbReference type="EMBL" id="MBB3874048.1"/>
    </source>
</evidence>
<dbReference type="Pfam" id="PF00494">
    <property type="entry name" value="SQS_PSY"/>
    <property type="match status" value="1"/>
</dbReference>
<keyword evidence="1 2" id="KW-0808">Transferase</keyword>
<evidence type="ECO:0000313" key="3">
    <source>
        <dbReference type="Proteomes" id="UP000528945"/>
    </source>
</evidence>
<keyword evidence="3" id="KW-1185">Reference proteome</keyword>
<gene>
    <name evidence="2" type="ORF">GGR47_000264</name>
</gene>
<dbReference type="GO" id="GO:0051996">
    <property type="term" value="F:squalene synthase [NAD(P)H] activity"/>
    <property type="evidence" value="ECO:0007669"/>
    <property type="project" value="InterPro"/>
</dbReference>
<sequence length="237" mass="25529">MAALTDAALEGEVVGVPAFDALRIVAAETRLPRRFAHDLIQGFRLDGDGWRPRTEGDLLTYCYHVAGVVGCMMAVIMGVDPGDDAVLDRACDLGLAFQLANIARDIDEDARGGRCYLPSDWLAEKGIAPDAILAPEHRPALAELARRLTDRAAAFEASARVGTRALSFRSAWAVLAAARIYGTIGRKVAALGPAAWDARVTTSKGEKIAFIVQSAIEARGRHEIPDTPRTGLWTRPR</sequence>